<feature type="region of interest" description="Disordered" evidence="1">
    <location>
        <begin position="1"/>
        <end position="20"/>
    </location>
</feature>
<accession>A0AAJ0HE77</accession>
<dbReference type="PANTHER" id="PTHR38790">
    <property type="entry name" value="2EXR DOMAIN-CONTAINING PROTEIN-RELATED"/>
    <property type="match status" value="1"/>
</dbReference>
<reference evidence="3" key="1">
    <citation type="journal article" date="2023" name="Mol. Phylogenet. Evol.">
        <title>Genome-scale phylogeny and comparative genomics of the fungal order Sordariales.</title>
        <authorList>
            <person name="Hensen N."/>
            <person name="Bonometti L."/>
            <person name="Westerberg I."/>
            <person name="Brannstrom I.O."/>
            <person name="Guillou S."/>
            <person name="Cros-Aarteil S."/>
            <person name="Calhoun S."/>
            <person name="Haridas S."/>
            <person name="Kuo A."/>
            <person name="Mondo S."/>
            <person name="Pangilinan J."/>
            <person name="Riley R."/>
            <person name="LaButti K."/>
            <person name="Andreopoulos B."/>
            <person name="Lipzen A."/>
            <person name="Chen C."/>
            <person name="Yan M."/>
            <person name="Daum C."/>
            <person name="Ng V."/>
            <person name="Clum A."/>
            <person name="Steindorff A."/>
            <person name="Ohm R.A."/>
            <person name="Martin F."/>
            <person name="Silar P."/>
            <person name="Natvig D.O."/>
            <person name="Lalanne C."/>
            <person name="Gautier V."/>
            <person name="Ament-Velasquez S.L."/>
            <person name="Kruys A."/>
            <person name="Hutchinson M.I."/>
            <person name="Powell A.J."/>
            <person name="Barry K."/>
            <person name="Miller A.N."/>
            <person name="Grigoriev I.V."/>
            <person name="Debuchy R."/>
            <person name="Gladieux P."/>
            <person name="Hiltunen Thoren M."/>
            <person name="Johannesson H."/>
        </authorList>
    </citation>
    <scope>NUCLEOTIDE SEQUENCE</scope>
    <source>
        <strain evidence="3">CBS 955.72</strain>
    </source>
</reference>
<evidence type="ECO:0000259" key="2">
    <source>
        <dbReference type="Pfam" id="PF24864"/>
    </source>
</evidence>
<comment type="caution">
    <text evidence="3">The sequence shown here is derived from an EMBL/GenBank/DDBJ whole genome shotgun (WGS) entry which is preliminary data.</text>
</comment>
<sequence length="288" mass="33464">MASHRYNLRSSPMPSAQGTSSPLLRFPGELRNEIYSYLMPNIAHYYQLYQNPMRDWIPDDEWGRSKAVRRGRTPAELISLMKTCRLLYREASAYFYSNIVYSVGSELTGTCSLRWIRRVPAQHLRRIGLTISCSALASSEKMLRAVAHRGINIETLNLCVISENPYIYESLGRRQKLSWTKPLPDEVVVDLGLQARDQWKKEQIFFRKTLVRILKKMKSLRSIRVYVRKQGRGAAWLRALADQLVVEVRSGCVNAYLGDKVIGGDVTVFRPNRHRTHQKVFDKRWWTE</sequence>
<reference evidence="3" key="2">
    <citation type="submission" date="2023-06" db="EMBL/GenBank/DDBJ databases">
        <authorList>
            <consortium name="Lawrence Berkeley National Laboratory"/>
            <person name="Haridas S."/>
            <person name="Hensen N."/>
            <person name="Bonometti L."/>
            <person name="Westerberg I."/>
            <person name="Brannstrom I.O."/>
            <person name="Guillou S."/>
            <person name="Cros-Aarteil S."/>
            <person name="Calhoun S."/>
            <person name="Kuo A."/>
            <person name="Mondo S."/>
            <person name="Pangilinan J."/>
            <person name="Riley R."/>
            <person name="Labutti K."/>
            <person name="Andreopoulos B."/>
            <person name="Lipzen A."/>
            <person name="Chen C."/>
            <person name="Yanf M."/>
            <person name="Daum C."/>
            <person name="Ng V."/>
            <person name="Clum A."/>
            <person name="Steindorff A."/>
            <person name="Ohm R."/>
            <person name="Martin F."/>
            <person name="Silar P."/>
            <person name="Natvig D."/>
            <person name="Lalanne C."/>
            <person name="Gautier V."/>
            <person name="Ament-Velasquez S.L."/>
            <person name="Kruys A."/>
            <person name="Hutchinson M.I."/>
            <person name="Powell A.J."/>
            <person name="Barry K."/>
            <person name="Miller A.N."/>
            <person name="Grigoriev I.V."/>
            <person name="Debuchy R."/>
            <person name="Gladieux P."/>
            <person name="Thoren M.H."/>
            <person name="Johannesson H."/>
        </authorList>
    </citation>
    <scope>NUCLEOTIDE SEQUENCE</scope>
    <source>
        <strain evidence="3">CBS 955.72</strain>
    </source>
</reference>
<protein>
    <recommendedName>
        <fullName evidence="2">DUF7730 domain-containing protein</fullName>
    </recommendedName>
</protein>
<dbReference type="Pfam" id="PF24864">
    <property type="entry name" value="DUF7730"/>
    <property type="match status" value="1"/>
</dbReference>
<dbReference type="EMBL" id="JAUIQD010000005">
    <property type="protein sequence ID" value="KAK3349243.1"/>
    <property type="molecule type" value="Genomic_DNA"/>
</dbReference>
<dbReference type="Proteomes" id="UP001275084">
    <property type="component" value="Unassembled WGS sequence"/>
</dbReference>
<organism evidence="3 4">
    <name type="scientific">Lasiosphaeria hispida</name>
    <dbReference type="NCBI Taxonomy" id="260671"/>
    <lineage>
        <taxon>Eukaryota</taxon>
        <taxon>Fungi</taxon>
        <taxon>Dikarya</taxon>
        <taxon>Ascomycota</taxon>
        <taxon>Pezizomycotina</taxon>
        <taxon>Sordariomycetes</taxon>
        <taxon>Sordariomycetidae</taxon>
        <taxon>Sordariales</taxon>
        <taxon>Lasiosphaeriaceae</taxon>
        <taxon>Lasiosphaeria</taxon>
    </lineage>
</organism>
<keyword evidence="4" id="KW-1185">Reference proteome</keyword>
<gene>
    <name evidence="3" type="ORF">B0T25DRAFT_547521</name>
</gene>
<evidence type="ECO:0000313" key="4">
    <source>
        <dbReference type="Proteomes" id="UP001275084"/>
    </source>
</evidence>
<name>A0AAJ0HE77_9PEZI</name>
<feature type="compositionally biased region" description="Polar residues" evidence="1">
    <location>
        <begin position="8"/>
        <end position="20"/>
    </location>
</feature>
<dbReference type="InterPro" id="IPR056632">
    <property type="entry name" value="DUF7730"/>
</dbReference>
<dbReference type="AlphaFoldDB" id="A0AAJ0HE77"/>
<proteinExistence type="predicted"/>
<evidence type="ECO:0000313" key="3">
    <source>
        <dbReference type="EMBL" id="KAK3349243.1"/>
    </source>
</evidence>
<evidence type="ECO:0000256" key="1">
    <source>
        <dbReference type="SAM" id="MobiDB-lite"/>
    </source>
</evidence>
<feature type="domain" description="DUF7730" evidence="2">
    <location>
        <begin position="20"/>
        <end position="127"/>
    </location>
</feature>